<dbReference type="InterPro" id="IPR012334">
    <property type="entry name" value="Pectin_lyas_fold"/>
</dbReference>
<keyword evidence="1" id="KW-0732">Signal</keyword>
<accession>A0ABU4HTR8</accession>
<comment type="caution">
    <text evidence="3">The sequence shown here is derived from an EMBL/GenBank/DDBJ whole genome shotgun (WGS) entry which is preliminary data.</text>
</comment>
<dbReference type="Gene3D" id="2.160.20.10">
    <property type="entry name" value="Single-stranded right-handed beta-helix, Pectin lyase-like"/>
    <property type="match status" value="1"/>
</dbReference>
<protein>
    <submittedName>
        <fullName evidence="3">NosD domain-containing protein</fullName>
    </submittedName>
</protein>
<reference evidence="4" key="1">
    <citation type="submission" date="2023-07" db="EMBL/GenBank/DDBJ databases">
        <title>Conexibacter stalactiti sp. nov., isolated from stalactites in a lava cave and emended description of the genus Conexibacter.</title>
        <authorList>
            <person name="Lee S.D."/>
        </authorList>
    </citation>
    <scope>NUCLEOTIDE SEQUENCE [LARGE SCALE GENOMIC DNA]</scope>
    <source>
        <strain evidence="4">KCTC 39840</strain>
    </source>
</reference>
<keyword evidence="4" id="KW-1185">Reference proteome</keyword>
<feature type="chain" id="PRO_5045804420" evidence="1">
    <location>
        <begin position="28"/>
        <end position="458"/>
    </location>
</feature>
<dbReference type="InterPro" id="IPR007742">
    <property type="entry name" value="NosD_dom"/>
</dbReference>
<name>A0ABU4HTR8_9ACTN</name>
<feature type="signal peptide" evidence="1">
    <location>
        <begin position="1"/>
        <end position="27"/>
    </location>
</feature>
<evidence type="ECO:0000256" key="1">
    <source>
        <dbReference type="SAM" id="SignalP"/>
    </source>
</evidence>
<evidence type="ECO:0000313" key="4">
    <source>
        <dbReference type="Proteomes" id="UP001284601"/>
    </source>
</evidence>
<dbReference type="RefSeq" id="WP_318599148.1">
    <property type="nucleotide sequence ID" value="NZ_JAWSTH010000063.1"/>
</dbReference>
<feature type="domain" description="Periplasmic copper-binding protein NosD beta helix" evidence="2">
    <location>
        <begin position="131"/>
        <end position="281"/>
    </location>
</feature>
<reference evidence="3 4" key="2">
    <citation type="submission" date="2023-10" db="EMBL/GenBank/DDBJ databases">
        <authorList>
            <person name="Han X.F."/>
        </authorList>
    </citation>
    <scope>NUCLEOTIDE SEQUENCE [LARGE SCALE GENOMIC DNA]</scope>
    <source>
        <strain evidence="3 4">KCTC 39840</strain>
    </source>
</reference>
<proteinExistence type="predicted"/>
<sequence>MRLTTRLTRVAVATAALALTVPTAAIAADYPGPASPGKVKPRPGGGKTFKVCTAQQAKAVKRARRGAKKPNCSLTIQAAVDQTLPGDTVKVPPGTYRETVTISGHRHDNIKLIGSPSNPRRTVLALASLSRAQRQNGVMVNGADGVTINGFYARDYLGNGFFAIRVNGYKFTNLVAGWGGTYGIYAFHSKGGEMSNSEAFYNNDAGYYIGETPPQSKPIRSVVKNVRAWGNQLGFSGTNMRYTTITKSQWYNNGLGIVPNALDSEKYPPADENVIVDNDIFWNNFNYFRGAPFEVRQGAKGLSYPVGSGVLLYGSQNTTIERNRVWGHFLVGIGAVDAIELRDRDEAAIRGISVTDNVFGRDGTDLNNYDLFYPGTIRGTNTDNCFSGNVGVQKTLPLTGSTLKPCPFRGEIPIDNSAYITAVNWLGDRTHEAAWVQHAHPPFEGITPLVHYSGPKKK</sequence>
<evidence type="ECO:0000259" key="2">
    <source>
        <dbReference type="Pfam" id="PF05048"/>
    </source>
</evidence>
<dbReference type="Pfam" id="PF05048">
    <property type="entry name" value="NosD"/>
    <property type="match status" value="1"/>
</dbReference>
<dbReference type="SUPFAM" id="SSF51126">
    <property type="entry name" value="Pectin lyase-like"/>
    <property type="match status" value="1"/>
</dbReference>
<dbReference type="InterPro" id="IPR011050">
    <property type="entry name" value="Pectin_lyase_fold/virulence"/>
</dbReference>
<evidence type="ECO:0000313" key="3">
    <source>
        <dbReference type="EMBL" id="MDW5596710.1"/>
    </source>
</evidence>
<dbReference type="Proteomes" id="UP001284601">
    <property type="component" value="Unassembled WGS sequence"/>
</dbReference>
<organism evidence="3 4">
    <name type="scientific">Conexibacter stalactiti</name>
    <dbReference type="NCBI Taxonomy" id="1940611"/>
    <lineage>
        <taxon>Bacteria</taxon>
        <taxon>Bacillati</taxon>
        <taxon>Actinomycetota</taxon>
        <taxon>Thermoleophilia</taxon>
        <taxon>Solirubrobacterales</taxon>
        <taxon>Conexibacteraceae</taxon>
        <taxon>Conexibacter</taxon>
    </lineage>
</organism>
<dbReference type="EMBL" id="JAWSTH010000063">
    <property type="protein sequence ID" value="MDW5596710.1"/>
    <property type="molecule type" value="Genomic_DNA"/>
</dbReference>
<gene>
    <name evidence="3" type="ORF">R7226_20345</name>
</gene>